<evidence type="ECO:0008006" key="3">
    <source>
        <dbReference type="Google" id="ProtNLM"/>
    </source>
</evidence>
<dbReference type="EMBL" id="RSCL01000019">
    <property type="protein sequence ID" value="RUT01462.1"/>
    <property type="molecule type" value="Genomic_DNA"/>
</dbReference>
<dbReference type="NCBIfam" id="TIGR02241">
    <property type="entry name" value="conserved hypothetical phage tail region protein"/>
    <property type="match status" value="1"/>
</dbReference>
<evidence type="ECO:0000313" key="2">
    <source>
        <dbReference type="Proteomes" id="UP000271624"/>
    </source>
</evidence>
<dbReference type="PANTHER" id="PTHR38009:SF1">
    <property type="entry name" value="CONSERVED HYPOTHETICAL PHAGE TAIL PROTEIN"/>
    <property type="match status" value="1"/>
</dbReference>
<gene>
    <name evidence="1" type="ORF">DSM106972_065590</name>
</gene>
<dbReference type="Proteomes" id="UP000271624">
    <property type="component" value="Unassembled WGS sequence"/>
</dbReference>
<dbReference type="InterPro" id="IPR011747">
    <property type="entry name" value="CHP02241"/>
</dbReference>
<dbReference type="AlphaFoldDB" id="A0A3S1AYM5"/>
<reference evidence="1" key="1">
    <citation type="submission" date="2018-12" db="EMBL/GenBank/DDBJ databases">
        <authorList>
            <person name="Will S."/>
            <person name="Neumann-Schaal M."/>
            <person name="Henke P."/>
        </authorList>
    </citation>
    <scope>NUCLEOTIDE SEQUENCE</scope>
    <source>
        <strain evidence="1">PCC 7102</strain>
    </source>
</reference>
<accession>A0A3S1AYM5</accession>
<reference evidence="1" key="2">
    <citation type="journal article" date="2019" name="Genome Biol. Evol.">
        <title>Day and night: Metabolic profiles and evolutionary relationships of six axenic non-marine cyanobacteria.</title>
        <authorList>
            <person name="Will S.E."/>
            <person name="Henke P."/>
            <person name="Boedeker C."/>
            <person name="Huang S."/>
            <person name="Brinkmann H."/>
            <person name="Rohde M."/>
            <person name="Jarek M."/>
            <person name="Friedl T."/>
            <person name="Seufert S."/>
            <person name="Schumacher M."/>
            <person name="Overmann J."/>
            <person name="Neumann-Schaal M."/>
            <person name="Petersen J."/>
        </authorList>
    </citation>
    <scope>NUCLEOTIDE SEQUENCE [LARGE SCALE GENOMIC DNA]</scope>
    <source>
        <strain evidence="1">PCC 7102</strain>
    </source>
</reference>
<dbReference type="InterPro" id="IPR010667">
    <property type="entry name" value="Phage_T4_Gp19"/>
</dbReference>
<sequence>MPNSSKGPVFLTASNYSLHLKLDGSSDVVDAVFLECRGFDYSQDVIEFSEVTSSRWGKANKGRVVRTKLPGNAKSGNLTLLRGMTSSMALWNWFELTEDGNWAKQRKNALITIYEDGKPQARFELTAAWPSRYKIADVKANSQEIEIEEVEVAYEGFKRVK</sequence>
<dbReference type="Pfam" id="PF06841">
    <property type="entry name" value="Phage_T4_gp19"/>
    <property type="match status" value="1"/>
</dbReference>
<proteinExistence type="predicted"/>
<comment type="caution">
    <text evidence="1">The sequence shown here is derived from an EMBL/GenBank/DDBJ whole genome shotgun (WGS) entry which is preliminary data.</text>
</comment>
<dbReference type="OrthoDB" id="571709at2"/>
<protein>
    <recommendedName>
        <fullName evidence="3">Phage tail protein</fullName>
    </recommendedName>
</protein>
<dbReference type="PANTHER" id="PTHR38009">
    <property type="entry name" value="CONSERVED HYPOTHETICAL PHAGE TAIL PROTEIN"/>
    <property type="match status" value="1"/>
</dbReference>
<organism evidence="1 2">
    <name type="scientific">Dulcicalothrix desertica PCC 7102</name>
    <dbReference type="NCBI Taxonomy" id="232991"/>
    <lineage>
        <taxon>Bacteria</taxon>
        <taxon>Bacillati</taxon>
        <taxon>Cyanobacteriota</taxon>
        <taxon>Cyanophyceae</taxon>
        <taxon>Nostocales</taxon>
        <taxon>Calotrichaceae</taxon>
        <taxon>Dulcicalothrix</taxon>
    </lineage>
</organism>
<keyword evidence="2" id="KW-1185">Reference proteome</keyword>
<evidence type="ECO:0000313" key="1">
    <source>
        <dbReference type="EMBL" id="RUT01462.1"/>
    </source>
</evidence>
<dbReference type="RefSeq" id="WP_127084748.1">
    <property type="nucleotide sequence ID" value="NZ_RSCL01000019.1"/>
</dbReference>
<dbReference type="GO" id="GO:0005198">
    <property type="term" value="F:structural molecule activity"/>
    <property type="evidence" value="ECO:0007669"/>
    <property type="project" value="InterPro"/>
</dbReference>
<name>A0A3S1AYM5_9CYAN</name>